<keyword evidence="6" id="KW-0747">Spliceosome</keyword>
<protein>
    <recommendedName>
        <fullName evidence="9">U5 small nuclear ribonucleoprotein TSSC4</fullName>
    </recommendedName>
</protein>
<dbReference type="Pfam" id="PF15264">
    <property type="entry name" value="TSSC4"/>
    <property type="match status" value="1"/>
</dbReference>
<dbReference type="KEGG" id="soe:110805247"/>
<keyword evidence="7" id="KW-0508">mRNA splicing</keyword>
<comment type="similarity">
    <text evidence="3">Belongs to the TSSC4 family.</text>
</comment>
<keyword evidence="8" id="KW-0539">Nucleus</keyword>
<dbReference type="GO" id="GO:0005737">
    <property type="term" value="C:cytoplasm"/>
    <property type="evidence" value="ECO:0007669"/>
    <property type="project" value="UniProtKB-SubCell"/>
</dbReference>
<evidence type="ECO:0000256" key="6">
    <source>
        <dbReference type="ARBA" id="ARBA00022728"/>
    </source>
</evidence>
<evidence type="ECO:0000256" key="11">
    <source>
        <dbReference type="SAM" id="MobiDB-lite"/>
    </source>
</evidence>
<proteinExistence type="inferred from homology"/>
<dbReference type="OrthoDB" id="1906282at2759"/>
<evidence type="ECO:0000256" key="9">
    <source>
        <dbReference type="ARBA" id="ARBA00035304"/>
    </source>
</evidence>
<evidence type="ECO:0000313" key="12">
    <source>
        <dbReference type="Proteomes" id="UP000813463"/>
    </source>
</evidence>
<name>A0A9R0KCG9_SPIOL</name>
<evidence type="ECO:0000256" key="8">
    <source>
        <dbReference type="ARBA" id="ARBA00023242"/>
    </source>
</evidence>
<dbReference type="GO" id="GO:0006397">
    <property type="term" value="P:mRNA processing"/>
    <property type="evidence" value="ECO:0007669"/>
    <property type="project" value="UniProtKB-KW"/>
</dbReference>
<reference evidence="12" key="1">
    <citation type="journal article" date="2021" name="Nat. Commun.">
        <title>Genomic analyses provide insights into spinach domestication and the genetic basis of agronomic traits.</title>
        <authorList>
            <person name="Cai X."/>
            <person name="Sun X."/>
            <person name="Xu C."/>
            <person name="Sun H."/>
            <person name="Wang X."/>
            <person name="Ge C."/>
            <person name="Zhang Z."/>
            <person name="Wang Q."/>
            <person name="Fei Z."/>
            <person name="Jiao C."/>
            <person name="Wang Q."/>
        </authorList>
    </citation>
    <scope>NUCLEOTIDE SEQUENCE [LARGE SCALE GENOMIC DNA]</scope>
    <source>
        <strain evidence="12">cv. Varoflay</strain>
    </source>
</reference>
<evidence type="ECO:0000256" key="3">
    <source>
        <dbReference type="ARBA" id="ARBA00010362"/>
    </source>
</evidence>
<organism evidence="12 13">
    <name type="scientific">Spinacia oleracea</name>
    <name type="common">Spinach</name>
    <dbReference type="NCBI Taxonomy" id="3562"/>
    <lineage>
        <taxon>Eukaryota</taxon>
        <taxon>Viridiplantae</taxon>
        <taxon>Streptophyta</taxon>
        <taxon>Embryophyta</taxon>
        <taxon>Tracheophyta</taxon>
        <taxon>Spermatophyta</taxon>
        <taxon>Magnoliopsida</taxon>
        <taxon>eudicotyledons</taxon>
        <taxon>Gunneridae</taxon>
        <taxon>Pentapetalae</taxon>
        <taxon>Caryophyllales</taxon>
        <taxon>Chenopodiaceae</taxon>
        <taxon>Chenopodioideae</taxon>
        <taxon>Anserineae</taxon>
        <taxon>Spinacia</taxon>
    </lineage>
</organism>
<evidence type="ECO:0000256" key="4">
    <source>
        <dbReference type="ARBA" id="ARBA00022490"/>
    </source>
</evidence>
<dbReference type="Proteomes" id="UP000813463">
    <property type="component" value="Chromosome 6"/>
</dbReference>
<feature type="region of interest" description="Disordered" evidence="11">
    <location>
        <begin position="104"/>
        <end position="131"/>
    </location>
</feature>
<evidence type="ECO:0000256" key="1">
    <source>
        <dbReference type="ARBA" id="ARBA00004123"/>
    </source>
</evidence>
<dbReference type="GO" id="GO:0008380">
    <property type="term" value="P:RNA splicing"/>
    <property type="evidence" value="ECO:0007669"/>
    <property type="project" value="UniProtKB-KW"/>
</dbReference>
<keyword evidence="12" id="KW-1185">Reference proteome</keyword>
<evidence type="ECO:0000256" key="5">
    <source>
        <dbReference type="ARBA" id="ARBA00022664"/>
    </source>
</evidence>
<dbReference type="GO" id="GO:0005681">
    <property type="term" value="C:spliceosomal complex"/>
    <property type="evidence" value="ECO:0007669"/>
    <property type="project" value="UniProtKB-KW"/>
</dbReference>
<dbReference type="PANTHER" id="PTHR13445:SF3">
    <property type="entry name" value="U5 SMALL NUCLEAR RIBONUCLEOPROTEIN TSSC4"/>
    <property type="match status" value="1"/>
</dbReference>
<sequence length="439" mass="48527">MEDSFRVRVDKTFGSLSCSSTAYAPSSSSQTLTSSLWCLTDDEIQKRQCPPESDASFPAEDDGVFPSNVDKCFFAAAVKNKSVSSEINPNPSPSGLVCGKEDLTELENDGGSGKSASSRFCEDAGGDEDELDVRNSIGKDSTLDFEEEEDEYDKLAVGCEKVSHHLYISDVTDCTSHMNSYNELPDTFKEASRDPRANHLAAKLRLKEDAETARSFNSLHVSEQTEDVSVAQNNAPEDANLPKSILKRKGDQIDLNIGKCVRFEPILSDDHIPSEDGNKIVMSDYTSFKEPSLQYDSSLVPDYIRHPLRYTHYTFDSSSDMNEKANRQAYMDFLNVVKKSKSEPDEAPADLTKPVIFNPKKKGGDACMISSHTIDQEMEESLHKKTFPLIIAAGNTEDNDASVMEVDESETPVLKVGSGKRTARKYRNKLTALSNEPDT</sequence>
<evidence type="ECO:0000256" key="7">
    <source>
        <dbReference type="ARBA" id="ARBA00023187"/>
    </source>
</evidence>
<dbReference type="RefSeq" id="XP_021866544.1">
    <property type="nucleotide sequence ID" value="XM_022010852.2"/>
</dbReference>
<evidence type="ECO:0000256" key="10">
    <source>
        <dbReference type="ARBA" id="ARBA00045970"/>
    </source>
</evidence>
<keyword evidence="4" id="KW-0963">Cytoplasm</keyword>
<accession>A0A9R0KCG9</accession>
<comment type="subcellular location">
    <subcellularLocation>
        <location evidence="2">Cytoplasm</location>
    </subcellularLocation>
    <subcellularLocation>
        <location evidence="1">Nucleus</location>
    </subcellularLocation>
</comment>
<gene>
    <name evidence="13" type="primary">LOC110805247</name>
</gene>
<dbReference type="InterPro" id="IPR029338">
    <property type="entry name" value="TSSC4"/>
</dbReference>
<dbReference type="GeneID" id="110805247"/>
<dbReference type="PANTHER" id="PTHR13445">
    <property type="entry name" value="TUMOR SUPPRESSING SUBTRANSFERABLE CANDIDATE 4 TSSC4"/>
    <property type="match status" value="1"/>
</dbReference>
<evidence type="ECO:0000313" key="13">
    <source>
        <dbReference type="RefSeq" id="XP_021866544.1"/>
    </source>
</evidence>
<evidence type="ECO:0000256" key="2">
    <source>
        <dbReference type="ARBA" id="ARBA00004496"/>
    </source>
</evidence>
<dbReference type="AlphaFoldDB" id="A0A9R0KCG9"/>
<keyword evidence="5" id="KW-0507">mRNA processing</keyword>
<reference evidence="13" key="2">
    <citation type="submission" date="2025-08" db="UniProtKB">
        <authorList>
            <consortium name="RefSeq"/>
        </authorList>
    </citation>
    <scope>IDENTIFICATION</scope>
    <source>
        <tissue evidence="13">Leaf</tissue>
    </source>
</reference>
<comment type="function">
    <text evidence="10">Protein associated with the U5 snRNP, during its maturation and its post-splicing recycling and which is required for spliceosomal tri-snRNP complex assembly in the nucleus. Has a molecular sequestering activity and transiently hinders SNRNP200 binding sites for constitutive splicing factors that intervene later during the assembly of the spliceosome and splicing. Together with its molecular sequestering activity, may also function as a molecular adapter and placeholder, coordinating the assembly of the U5 snRNP and its association with the U4/U6 di-snRNP.</text>
</comment>